<feature type="compositionally biased region" description="Acidic residues" evidence="1">
    <location>
        <begin position="302"/>
        <end position="347"/>
    </location>
</feature>
<evidence type="ECO:0000256" key="1">
    <source>
        <dbReference type="SAM" id="MobiDB-lite"/>
    </source>
</evidence>
<accession>A0A0C3Q671</accession>
<name>A0A0C3Q671_9AGAM</name>
<feature type="compositionally biased region" description="Low complexity" evidence="1">
    <location>
        <begin position="195"/>
        <end position="217"/>
    </location>
</feature>
<dbReference type="EMBL" id="KN823055">
    <property type="protein sequence ID" value="KIO24760.1"/>
    <property type="molecule type" value="Genomic_DNA"/>
</dbReference>
<feature type="non-terminal residue" evidence="2">
    <location>
        <position position="362"/>
    </location>
</feature>
<keyword evidence="3" id="KW-1185">Reference proteome</keyword>
<gene>
    <name evidence="2" type="ORF">M407DRAFT_25910</name>
</gene>
<sequence length="362" mass="39553">MEITGSEDDSERTGARSSRIRKPSAIAIQAARYEQTRPYRRGSTKSPQKRNSPEKRKAEKKQRALIERTNTFTFNDQPPPPPAKKVKVAAGVGVPVPAARTTAKSKAADSQATPTAQPRHAEHGSSPPVVAPLTKKRHRMPGWATPVPGSFDDLASVPQPREIVRAPPLVLPSHRDHPNHPSTRAAPPQQRHVSNPGNIQQNRPQPQQPRTPHRGPQNRPQPREPQTPHTSDPGYYGQAGPGEDPADRILDESADALDVDFGEDPELGGFASVVRDHRGVGFRDDYDEVEMEGIEADRVAGQEEEEEDEVERLQDDDFDGEDVAGEDDEIGDGSLEEGGNESDDEAAADQGGGSRKRRRKTG</sequence>
<dbReference type="Proteomes" id="UP000054248">
    <property type="component" value="Unassembled WGS sequence"/>
</dbReference>
<reference evidence="2 3" key="1">
    <citation type="submission" date="2014-04" db="EMBL/GenBank/DDBJ databases">
        <authorList>
            <consortium name="DOE Joint Genome Institute"/>
            <person name="Kuo A."/>
            <person name="Girlanda M."/>
            <person name="Perotto S."/>
            <person name="Kohler A."/>
            <person name="Nagy L.G."/>
            <person name="Floudas D."/>
            <person name="Copeland A."/>
            <person name="Barry K.W."/>
            <person name="Cichocki N."/>
            <person name="Veneault-Fourrey C."/>
            <person name="LaButti K."/>
            <person name="Lindquist E.A."/>
            <person name="Lipzen A."/>
            <person name="Lundell T."/>
            <person name="Morin E."/>
            <person name="Murat C."/>
            <person name="Sun H."/>
            <person name="Tunlid A."/>
            <person name="Henrissat B."/>
            <person name="Grigoriev I.V."/>
            <person name="Hibbett D.S."/>
            <person name="Martin F."/>
            <person name="Nordberg H.P."/>
            <person name="Cantor M.N."/>
            <person name="Hua S.X."/>
        </authorList>
    </citation>
    <scope>NUCLEOTIDE SEQUENCE [LARGE SCALE GENOMIC DNA]</scope>
    <source>
        <strain evidence="2 3">MUT 4182</strain>
    </source>
</reference>
<feature type="compositionally biased region" description="Polar residues" evidence="1">
    <location>
        <begin position="102"/>
        <end position="116"/>
    </location>
</feature>
<feature type="compositionally biased region" description="Acidic residues" evidence="1">
    <location>
        <begin position="1"/>
        <end position="10"/>
    </location>
</feature>
<feature type="compositionally biased region" description="Low complexity" evidence="1">
    <location>
        <begin position="88"/>
        <end position="99"/>
    </location>
</feature>
<organism evidence="2 3">
    <name type="scientific">Tulasnella calospora MUT 4182</name>
    <dbReference type="NCBI Taxonomy" id="1051891"/>
    <lineage>
        <taxon>Eukaryota</taxon>
        <taxon>Fungi</taxon>
        <taxon>Dikarya</taxon>
        <taxon>Basidiomycota</taxon>
        <taxon>Agaricomycotina</taxon>
        <taxon>Agaricomycetes</taxon>
        <taxon>Cantharellales</taxon>
        <taxon>Tulasnellaceae</taxon>
        <taxon>Tulasnella</taxon>
    </lineage>
</organism>
<dbReference type="AlphaFoldDB" id="A0A0C3Q671"/>
<dbReference type="HOGENOM" id="CLU_766320_0_0_1"/>
<feature type="region of interest" description="Disordered" evidence="1">
    <location>
        <begin position="1"/>
        <end position="268"/>
    </location>
</feature>
<reference evidence="3" key="2">
    <citation type="submission" date="2015-01" db="EMBL/GenBank/DDBJ databases">
        <title>Evolutionary Origins and Diversification of the Mycorrhizal Mutualists.</title>
        <authorList>
            <consortium name="DOE Joint Genome Institute"/>
            <consortium name="Mycorrhizal Genomics Consortium"/>
            <person name="Kohler A."/>
            <person name="Kuo A."/>
            <person name="Nagy L.G."/>
            <person name="Floudas D."/>
            <person name="Copeland A."/>
            <person name="Barry K.W."/>
            <person name="Cichocki N."/>
            <person name="Veneault-Fourrey C."/>
            <person name="LaButti K."/>
            <person name="Lindquist E.A."/>
            <person name="Lipzen A."/>
            <person name="Lundell T."/>
            <person name="Morin E."/>
            <person name="Murat C."/>
            <person name="Riley R."/>
            <person name="Ohm R."/>
            <person name="Sun H."/>
            <person name="Tunlid A."/>
            <person name="Henrissat B."/>
            <person name="Grigoriev I.V."/>
            <person name="Hibbett D.S."/>
            <person name="Martin F."/>
        </authorList>
    </citation>
    <scope>NUCLEOTIDE SEQUENCE [LARGE SCALE GENOMIC DNA]</scope>
    <source>
        <strain evidence="3">MUT 4182</strain>
    </source>
</reference>
<evidence type="ECO:0000313" key="3">
    <source>
        <dbReference type="Proteomes" id="UP000054248"/>
    </source>
</evidence>
<feature type="region of interest" description="Disordered" evidence="1">
    <location>
        <begin position="297"/>
        <end position="362"/>
    </location>
</feature>
<protein>
    <submittedName>
        <fullName evidence="2">Uncharacterized protein</fullName>
    </submittedName>
</protein>
<feature type="compositionally biased region" description="Acidic residues" evidence="1">
    <location>
        <begin position="252"/>
        <end position="266"/>
    </location>
</feature>
<proteinExistence type="predicted"/>
<evidence type="ECO:0000313" key="2">
    <source>
        <dbReference type="EMBL" id="KIO24760.1"/>
    </source>
</evidence>
<dbReference type="OrthoDB" id="3249407at2759"/>
<feature type="compositionally biased region" description="Basic and acidic residues" evidence="1">
    <location>
        <begin position="51"/>
        <end position="66"/>
    </location>
</feature>